<proteinExistence type="predicted"/>
<protein>
    <submittedName>
        <fullName evidence="2">Glycosyl transferase</fullName>
    </submittedName>
</protein>
<dbReference type="InterPro" id="IPR028098">
    <property type="entry name" value="Glyco_trans_4-like_N"/>
</dbReference>
<sequence length="383" mass="43259">MNGKRNVVIYKDHLLSPSETFVRAQSEALQTFTPYYVGSREIKGLKLPNERVIVLNDQSVMGWGKETMYKLLGKSTGFMKKVAGIKPSLIHAHFGFGGVLALPLVKSLGVPLIVTFHGFDATVKDEYADFYTHKLYIRKRQELQRTGTLFIAVSDFIRSKMLEQGYPEERVVRHYIGIDVDAFTPDDQVERYPIVLFVGRLVEKKGAEYLIDAMRKVQKWVPDCELVCIGDGPLRNHLEEKAGRLLKKYRFLGVQPPEVVREWMNKARVFSVPSVIASNGDAEGFGMVFAEANAMGLPVVSFATGGITEAVSHGETGFLVPEKDTNMLAAYIRTLLEEQHIWEVFSQQGKDRVRRLFNITKQNTELEALYEGIIQNNLPIKIS</sequence>
<gene>
    <name evidence="2" type="ORF">A8709_04750</name>
</gene>
<dbReference type="PANTHER" id="PTHR45947">
    <property type="entry name" value="SULFOQUINOVOSYL TRANSFERASE SQD2"/>
    <property type="match status" value="1"/>
</dbReference>
<reference evidence="3" key="1">
    <citation type="submission" date="2016-05" db="EMBL/GenBank/DDBJ databases">
        <title>Paenibacillus oryzae. sp. nov., isolated from the rice root.</title>
        <authorList>
            <person name="Zhang J."/>
            <person name="Zhang X."/>
        </authorList>
    </citation>
    <scope>NUCLEOTIDE SEQUENCE [LARGE SCALE GENOMIC DNA]</scope>
    <source>
        <strain evidence="3">KCTC13222</strain>
    </source>
</reference>
<dbReference type="Proteomes" id="UP000093309">
    <property type="component" value="Unassembled WGS sequence"/>
</dbReference>
<keyword evidence="2" id="KW-0808">Transferase</keyword>
<accession>A0A1C0ZSG9</accession>
<dbReference type="Gene3D" id="3.40.50.2000">
    <property type="entry name" value="Glycogen Phosphorylase B"/>
    <property type="match status" value="2"/>
</dbReference>
<evidence type="ECO:0000313" key="3">
    <source>
        <dbReference type="Proteomes" id="UP000093309"/>
    </source>
</evidence>
<dbReference type="Pfam" id="PF13692">
    <property type="entry name" value="Glyco_trans_1_4"/>
    <property type="match status" value="1"/>
</dbReference>
<name>A0A1C0ZSG9_9BACL</name>
<keyword evidence="3" id="KW-1185">Reference proteome</keyword>
<comment type="caution">
    <text evidence="2">The sequence shown here is derived from an EMBL/GenBank/DDBJ whole genome shotgun (WGS) entry which is preliminary data.</text>
</comment>
<evidence type="ECO:0000313" key="2">
    <source>
        <dbReference type="EMBL" id="OCT11016.1"/>
    </source>
</evidence>
<dbReference type="STRING" id="512399.A8709_04750"/>
<dbReference type="AlphaFoldDB" id="A0A1C0ZSG9"/>
<evidence type="ECO:0000259" key="1">
    <source>
        <dbReference type="Pfam" id="PF13439"/>
    </source>
</evidence>
<dbReference type="OrthoDB" id="73743at2"/>
<dbReference type="PANTHER" id="PTHR45947:SF14">
    <property type="entry name" value="SLL1723 PROTEIN"/>
    <property type="match status" value="1"/>
</dbReference>
<dbReference type="Pfam" id="PF13439">
    <property type="entry name" value="Glyco_transf_4"/>
    <property type="match status" value="1"/>
</dbReference>
<dbReference type="RefSeq" id="WP_065857668.1">
    <property type="nucleotide sequence ID" value="NZ_LYPC01000028.1"/>
</dbReference>
<dbReference type="GO" id="GO:0016757">
    <property type="term" value="F:glycosyltransferase activity"/>
    <property type="evidence" value="ECO:0007669"/>
    <property type="project" value="InterPro"/>
</dbReference>
<feature type="domain" description="Glycosyltransferase subfamily 4-like N-terminal" evidence="1">
    <location>
        <begin position="52"/>
        <end position="181"/>
    </location>
</feature>
<organism evidence="2 3">
    <name type="scientific">Paenibacillus pectinilyticus</name>
    <dbReference type="NCBI Taxonomy" id="512399"/>
    <lineage>
        <taxon>Bacteria</taxon>
        <taxon>Bacillati</taxon>
        <taxon>Bacillota</taxon>
        <taxon>Bacilli</taxon>
        <taxon>Bacillales</taxon>
        <taxon>Paenibacillaceae</taxon>
        <taxon>Paenibacillus</taxon>
    </lineage>
</organism>
<dbReference type="EMBL" id="LYPC01000028">
    <property type="protein sequence ID" value="OCT11016.1"/>
    <property type="molecule type" value="Genomic_DNA"/>
</dbReference>
<dbReference type="InterPro" id="IPR050194">
    <property type="entry name" value="Glycosyltransferase_grp1"/>
</dbReference>
<dbReference type="SUPFAM" id="SSF53756">
    <property type="entry name" value="UDP-Glycosyltransferase/glycogen phosphorylase"/>
    <property type="match status" value="1"/>
</dbReference>